<dbReference type="EMBL" id="SJKB01000023">
    <property type="protein sequence ID" value="TCC51489.1"/>
    <property type="molecule type" value="Genomic_DNA"/>
</dbReference>
<dbReference type="Gene3D" id="3.30.450.40">
    <property type="match status" value="1"/>
</dbReference>
<protein>
    <submittedName>
        <fullName evidence="6">IclR family transcriptional regulator</fullName>
    </submittedName>
</protein>
<dbReference type="PANTHER" id="PTHR30136:SF24">
    <property type="entry name" value="HTH-TYPE TRANSCRIPTIONAL REPRESSOR ALLR"/>
    <property type="match status" value="1"/>
</dbReference>
<dbReference type="SUPFAM" id="SSF46785">
    <property type="entry name" value="Winged helix' DNA-binding domain"/>
    <property type="match status" value="1"/>
</dbReference>
<dbReference type="PROSITE" id="PS51078">
    <property type="entry name" value="ICLR_ED"/>
    <property type="match status" value="1"/>
</dbReference>
<dbReference type="PROSITE" id="PS51077">
    <property type="entry name" value="HTH_ICLR"/>
    <property type="match status" value="1"/>
</dbReference>
<dbReference type="PANTHER" id="PTHR30136">
    <property type="entry name" value="HELIX-TURN-HELIX TRANSCRIPTIONAL REGULATOR, ICLR FAMILY"/>
    <property type="match status" value="1"/>
</dbReference>
<dbReference type="InterPro" id="IPR029016">
    <property type="entry name" value="GAF-like_dom_sf"/>
</dbReference>
<dbReference type="GO" id="GO:0045892">
    <property type="term" value="P:negative regulation of DNA-templated transcription"/>
    <property type="evidence" value="ECO:0007669"/>
    <property type="project" value="TreeGrafter"/>
</dbReference>
<evidence type="ECO:0000256" key="3">
    <source>
        <dbReference type="ARBA" id="ARBA00023163"/>
    </source>
</evidence>
<dbReference type="InterPro" id="IPR036388">
    <property type="entry name" value="WH-like_DNA-bd_sf"/>
</dbReference>
<accession>A0A4R0JWQ0</accession>
<dbReference type="Pfam" id="PF01614">
    <property type="entry name" value="IclR_C"/>
    <property type="match status" value="1"/>
</dbReference>
<reference evidence="6 7" key="1">
    <citation type="submission" date="2019-02" db="EMBL/GenBank/DDBJ databases">
        <title>Kribbella capetownensis sp. nov. and Kribbella speibonae sp. nov., isolated from soil.</title>
        <authorList>
            <person name="Curtis S.M."/>
            <person name="Norton I."/>
            <person name="Everest G.J."/>
            <person name="Meyers P.R."/>
        </authorList>
    </citation>
    <scope>NUCLEOTIDE SEQUENCE [LARGE SCALE GENOMIC DNA]</scope>
    <source>
        <strain evidence="6 7">NRRL B-24813</strain>
    </source>
</reference>
<proteinExistence type="predicted"/>
<comment type="caution">
    <text evidence="6">The sequence shown here is derived from an EMBL/GenBank/DDBJ whole genome shotgun (WGS) entry which is preliminary data.</text>
</comment>
<evidence type="ECO:0000259" key="4">
    <source>
        <dbReference type="PROSITE" id="PS51077"/>
    </source>
</evidence>
<keyword evidence="7" id="KW-1185">Reference proteome</keyword>
<dbReference type="InterPro" id="IPR014757">
    <property type="entry name" value="Tscrpt_reg_IclR_C"/>
</dbReference>
<dbReference type="AlphaFoldDB" id="A0A4R0JWQ0"/>
<dbReference type="InterPro" id="IPR050707">
    <property type="entry name" value="HTH_MetabolicPath_Reg"/>
</dbReference>
<evidence type="ECO:0000259" key="5">
    <source>
        <dbReference type="PROSITE" id="PS51078"/>
    </source>
</evidence>
<keyword evidence="3" id="KW-0804">Transcription</keyword>
<feature type="domain" description="IclR-ED" evidence="5">
    <location>
        <begin position="71"/>
        <end position="254"/>
    </location>
</feature>
<dbReference type="SUPFAM" id="SSF55781">
    <property type="entry name" value="GAF domain-like"/>
    <property type="match status" value="1"/>
</dbReference>
<keyword evidence="2" id="KW-0238">DNA-binding</keyword>
<evidence type="ECO:0000313" key="6">
    <source>
        <dbReference type="EMBL" id="TCC51489.1"/>
    </source>
</evidence>
<dbReference type="InterPro" id="IPR036390">
    <property type="entry name" value="WH_DNA-bd_sf"/>
</dbReference>
<evidence type="ECO:0000256" key="1">
    <source>
        <dbReference type="ARBA" id="ARBA00023015"/>
    </source>
</evidence>
<dbReference type="Pfam" id="PF09339">
    <property type="entry name" value="HTH_IclR"/>
    <property type="match status" value="1"/>
</dbReference>
<sequence>MTDDFLPVKSAIRTLNIVDLLTKNVDGLAYVDIQERLQWPRSSTYNLLRTMVEAGYLAFDEVDRKYRIGLRLWEAGQAYVRGRDLARLAQPYLHSAQTAINETVQLAILDDMENIYIAKVESKHPLKLVSEIGSRLPAYATGLGKVLLAGLDTAELDRRLAKVKLQRFTKSTIVDKEQLRARLDHIREQGYGTDDGEYTAGVFCVAVPIRDASGAVIAAISSSVPDVRITDQLRSAMIEVLSNHASRMSTELGYSGDGRAA</sequence>
<dbReference type="Proteomes" id="UP000291144">
    <property type="component" value="Unassembled WGS sequence"/>
</dbReference>
<dbReference type="GO" id="GO:0003700">
    <property type="term" value="F:DNA-binding transcription factor activity"/>
    <property type="evidence" value="ECO:0007669"/>
    <property type="project" value="TreeGrafter"/>
</dbReference>
<dbReference type="InterPro" id="IPR005471">
    <property type="entry name" value="Tscrpt_reg_IclR_N"/>
</dbReference>
<dbReference type="GO" id="GO:0003677">
    <property type="term" value="F:DNA binding"/>
    <property type="evidence" value="ECO:0007669"/>
    <property type="project" value="UniProtKB-KW"/>
</dbReference>
<evidence type="ECO:0000313" key="7">
    <source>
        <dbReference type="Proteomes" id="UP000291144"/>
    </source>
</evidence>
<keyword evidence="1" id="KW-0805">Transcription regulation</keyword>
<dbReference type="SMART" id="SM00346">
    <property type="entry name" value="HTH_ICLR"/>
    <property type="match status" value="1"/>
</dbReference>
<gene>
    <name evidence="6" type="ORF">E0H73_40950</name>
</gene>
<evidence type="ECO:0000256" key="2">
    <source>
        <dbReference type="ARBA" id="ARBA00023125"/>
    </source>
</evidence>
<dbReference type="Gene3D" id="1.10.10.10">
    <property type="entry name" value="Winged helix-like DNA-binding domain superfamily/Winged helix DNA-binding domain"/>
    <property type="match status" value="1"/>
</dbReference>
<dbReference type="RefSeq" id="WP_131365899.1">
    <property type="nucleotide sequence ID" value="NZ_SJKB01000023.1"/>
</dbReference>
<name>A0A4R0JWQ0_9ACTN</name>
<organism evidence="6 7">
    <name type="scientific">Kribbella pittospori</name>
    <dbReference type="NCBI Taxonomy" id="722689"/>
    <lineage>
        <taxon>Bacteria</taxon>
        <taxon>Bacillati</taxon>
        <taxon>Actinomycetota</taxon>
        <taxon>Actinomycetes</taxon>
        <taxon>Propionibacteriales</taxon>
        <taxon>Kribbellaceae</taxon>
        <taxon>Kribbella</taxon>
    </lineage>
</organism>
<feature type="domain" description="HTH iclR-type" evidence="4">
    <location>
        <begin position="8"/>
        <end position="70"/>
    </location>
</feature>
<dbReference type="OrthoDB" id="7274111at2"/>